<reference evidence="2" key="1">
    <citation type="submission" date="2019-02" db="EMBL/GenBank/DDBJ databases">
        <title>Draft genome sequence of Planktothrix agardhii NIES-905.</title>
        <authorList>
            <person name="Yamaguchi H."/>
            <person name="Suzuki S."/>
            <person name="Kawachi M."/>
        </authorList>
    </citation>
    <scope>NUCLEOTIDE SEQUENCE [LARGE SCALE GENOMIC DNA]</scope>
    <source>
        <strain evidence="2">CCAP 1459/11A</strain>
    </source>
</reference>
<dbReference type="Proteomes" id="UP000299794">
    <property type="component" value="Unassembled WGS sequence"/>
</dbReference>
<dbReference type="EMBL" id="BJCD01000051">
    <property type="protein sequence ID" value="GDZ95017.1"/>
    <property type="molecule type" value="Genomic_DNA"/>
</dbReference>
<gene>
    <name evidence="1" type="ORF">PA905_31980</name>
</gene>
<sequence>MTEIIFLVESDVEGGYIAQALKCYNGINLNQQKTCLRGF</sequence>
<proteinExistence type="predicted"/>
<accession>A0A4P6A1U8</accession>
<evidence type="ECO:0000313" key="2">
    <source>
        <dbReference type="Proteomes" id="UP000299794"/>
    </source>
</evidence>
<protein>
    <submittedName>
        <fullName evidence="1">Uncharacterized protein</fullName>
    </submittedName>
</protein>
<comment type="caution">
    <text evidence="1">The sequence shown here is derived from an EMBL/GenBank/DDBJ whole genome shotgun (WGS) entry which is preliminary data.</text>
</comment>
<evidence type="ECO:0000313" key="1">
    <source>
        <dbReference type="EMBL" id="GDZ95017.1"/>
    </source>
</evidence>
<name>A0A4P6A1U8_PLAAG</name>
<organism evidence="1 2">
    <name type="scientific">Planktothrix agardhii CCAP 1459/11A</name>
    <dbReference type="NCBI Taxonomy" id="282420"/>
    <lineage>
        <taxon>Bacteria</taxon>
        <taxon>Bacillati</taxon>
        <taxon>Cyanobacteriota</taxon>
        <taxon>Cyanophyceae</taxon>
        <taxon>Oscillatoriophycideae</taxon>
        <taxon>Oscillatoriales</taxon>
        <taxon>Microcoleaceae</taxon>
        <taxon>Planktothrix</taxon>
    </lineage>
</organism>
<dbReference type="AlphaFoldDB" id="A0A4P6A1U8"/>